<comment type="caution">
    <text evidence="7">The sequence shown here is derived from an EMBL/GenBank/DDBJ whole genome shotgun (WGS) entry which is preliminary data.</text>
</comment>
<evidence type="ECO:0000313" key="8">
    <source>
        <dbReference type="Proteomes" id="UP000185596"/>
    </source>
</evidence>
<name>A0A1Q8CXP1_9PSEU</name>
<sequence length="184" mass="18505">MLAFPATVAAYVVLFVLVVAVAERVRAPGALPFALAVHGIVPRHAVRPVAGAVTAAEVAVAAALLVGLVRASGSLTATALAVAAALFAGYGGYSRHVARSGRGGPCGCGGAEVPMGRWVMVRAVTLAALAAFAATAAAVVRPLTRVDPPLVVALLAALTIGTLLWHLPAAMHDPAPDRHHEVVP</sequence>
<dbReference type="Pfam" id="PF07291">
    <property type="entry name" value="MauE"/>
    <property type="match status" value="1"/>
</dbReference>
<dbReference type="GO" id="GO:0016020">
    <property type="term" value="C:membrane"/>
    <property type="evidence" value="ECO:0007669"/>
    <property type="project" value="UniProtKB-SubCell"/>
</dbReference>
<keyword evidence="3 5" id="KW-1133">Transmembrane helix</keyword>
<evidence type="ECO:0000256" key="1">
    <source>
        <dbReference type="ARBA" id="ARBA00004141"/>
    </source>
</evidence>
<dbReference type="Proteomes" id="UP000185596">
    <property type="component" value="Unassembled WGS sequence"/>
</dbReference>
<feature type="transmembrane region" description="Helical" evidence="5">
    <location>
        <begin position="119"/>
        <end position="138"/>
    </location>
</feature>
<evidence type="ECO:0000256" key="3">
    <source>
        <dbReference type="ARBA" id="ARBA00022989"/>
    </source>
</evidence>
<reference evidence="7 8" key="1">
    <citation type="submission" date="2016-12" db="EMBL/GenBank/DDBJ databases">
        <title>The draft genome sequence of Actinophytocola sp. 11-183.</title>
        <authorList>
            <person name="Wang W."/>
            <person name="Yuan L."/>
        </authorList>
    </citation>
    <scope>NUCLEOTIDE SEQUENCE [LARGE SCALE GENOMIC DNA]</scope>
    <source>
        <strain evidence="7 8">11-183</strain>
    </source>
</reference>
<feature type="domain" description="Methylamine utilisation protein MauE" evidence="6">
    <location>
        <begin position="6"/>
        <end position="134"/>
    </location>
</feature>
<feature type="transmembrane region" description="Helical" evidence="5">
    <location>
        <begin position="75"/>
        <end position="93"/>
    </location>
</feature>
<gene>
    <name evidence="7" type="ORF">BU204_01765</name>
</gene>
<keyword evidence="4 5" id="KW-0472">Membrane</keyword>
<comment type="subcellular location">
    <subcellularLocation>
        <location evidence="1">Membrane</location>
        <topology evidence="1">Multi-pass membrane protein</topology>
    </subcellularLocation>
</comment>
<evidence type="ECO:0000256" key="2">
    <source>
        <dbReference type="ARBA" id="ARBA00022692"/>
    </source>
</evidence>
<feature type="transmembrane region" description="Helical" evidence="5">
    <location>
        <begin position="46"/>
        <end position="68"/>
    </location>
</feature>
<accession>A0A1Q8CXP1</accession>
<protein>
    <recommendedName>
        <fullName evidence="6">Methylamine utilisation protein MauE domain-containing protein</fullName>
    </recommendedName>
</protein>
<evidence type="ECO:0000313" key="7">
    <source>
        <dbReference type="EMBL" id="OLF19124.1"/>
    </source>
</evidence>
<dbReference type="RefSeq" id="WP_075123726.1">
    <property type="nucleotide sequence ID" value="NZ_MSIE01000002.1"/>
</dbReference>
<keyword evidence="8" id="KW-1185">Reference proteome</keyword>
<keyword evidence="2 5" id="KW-0812">Transmembrane</keyword>
<feature type="transmembrane region" description="Helical" evidence="5">
    <location>
        <begin position="150"/>
        <end position="167"/>
    </location>
</feature>
<dbReference type="EMBL" id="MSIE01000002">
    <property type="protein sequence ID" value="OLF19124.1"/>
    <property type="molecule type" value="Genomic_DNA"/>
</dbReference>
<dbReference type="STRING" id="1912961.BU204_01765"/>
<organism evidence="7 8">
    <name type="scientific">Actinophytocola xanthii</name>
    <dbReference type="NCBI Taxonomy" id="1912961"/>
    <lineage>
        <taxon>Bacteria</taxon>
        <taxon>Bacillati</taxon>
        <taxon>Actinomycetota</taxon>
        <taxon>Actinomycetes</taxon>
        <taxon>Pseudonocardiales</taxon>
        <taxon>Pseudonocardiaceae</taxon>
    </lineage>
</organism>
<evidence type="ECO:0000259" key="6">
    <source>
        <dbReference type="Pfam" id="PF07291"/>
    </source>
</evidence>
<proteinExistence type="predicted"/>
<dbReference type="InterPro" id="IPR009908">
    <property type="entry name" value="Methylamine_util_MauE"/>
</dbReference>
<dbReference type="GO" id="GO:0030416">
    <property type="term" value="P:methylamine metabolic process"/>
    <property type="evidence" value="ECO:0007669"/>
    <property type="project" value="InterPro"/>
</dbReference>
<evidence type="ECO:0000256" key="4">
    <source>
        <dbReference type="ARBA" id="ARBA00023136"/>
    </source>
</evidence>
<dbReference type="AlphaFoldDB" id="A0A1Q8CXP1"/>
<evidence type="ECO:0000256" key="5">
    <source>
        <dbReference type="SAM" id="Phobius"/>
    </source>
</evidence>